<evidence type="ECO:0000256" key="4">
    <source>
        <dbReference type="ARBA" id="ARBA00022448"/>
    </source>
</evidence>
<feature type="domain" description="Membrane insertase YidC/Oxa/ALB C-terminal" evidence="14">
    <location>
        <begin position="324"/>
        <end position="503"/>
    </location>
</feature>
<comment type="subunit">
    <text evidence="13">Interacts with the Sec translocase complex via SecD. Specifically interacts with transmembrane segments of nascent integral membrane proteins during membrane integration.</text>
</comment>
<dbReference type="PRINTS" id="PR01900">
    <property type="entry name" value="YIDCPROTEIN"/>
</dbReference>
<keyword evidence="10 13" id="KW-0143">Chaperone</keyword>
<evidence type="ECO:0000256" key="11">
    <source>
        <dbReference type="ARBA" id="ARBA00033245"/>
    </source>
</evidence>
<dbReference type="PANTHER" id="PTHR12428">
    <property type="entry name" value="OXA1"/>
    <property type="match status" value="1"/>
</dbReference>
<dbReference type="GO" id="GO:0051205">
    <property type="term" value="P:protein insertion into membrane"/>
    <property type="evidence" value="ECO:0007669"/>
    <property type="project" value="TreeGrafter"/>
</dbReference>
<dbReference type="GO" id="GO:0032977">
    <property type="term" value="F:membrane insertase activity"/>
    <property type="evidence" value="ECO:0007669"/>
    <property type="project" value="InterPro"/>
</dbReference>
<comment type="similarity">
    <text evidence="2 13">Belongs to the OXA1/ALB3/YidC family. Type 1 subfamily.</text>
</comment>
<evidence type="ECO:0000256" key="3">
    <source>
        <dbReference type="ARBA" id="ARBA00015325"/>
    </source>
</evidence>
<evidence type="ECO:0000256" key="9">
    <source>
        <dbReference type="ARBA" id="ARBA00023136"/>
    </source>
</evidence>
<dbReference type="NCBIfam" id="TIGR03592">
    <property type="entry name" value="yidC_oxa1_cterm"/>
    <property type="match status" value="1"/>
</dbReference>
<evidence type="ECO:0000256" key="12">
    <source>
        <dbReference type="ARBA" id="ARBA00033342"/>
    </source>
</evidence>
<dbReference type="HAMAP" id="MF_01810">
    <property type="entry name" value="YidC_type1"/>
    <property type="match status" value="1"/>
</dbReference>
<dbReference type="AlphaFoldDB" id="A0A523QIW4"/>
<dbReference type="Gene3D" id="2.70.98.90">
    <property type="match status" value="1"/>
</dbReference>
<comment type="caution">
    <text evidence="15">The sequence shown here is derived from an EMBL/GenBank/DDBJ whole genome shotgun (WGS) entry which is preliminary data.</text>
</comment>
<organism evidence="15 16">
    <name type="scientific">Aerophobetes bacterium</name>
    <dbReference type="NCBI Taxonomy" id="2030807"/>
    <lineage>
        <taxon>Bacteria</taxon>
        <taxon>Candidatus Aerophobota</taxon>
    </lineage>
</organism>
<evidence type="ECO:0000256" key="8">
    <source>
        <dbReference type="ARBA" id="ARBA00022989"/>
    </source>
</evidence>
<feature type="transmembrane region" description="Helical" evidence="13">
    <location>
        <begin position="7"/>
        <end position="26"/>
    </location>
</feature>
<gene>
    <name evidence="13 15" type="primary">yidC</name>
    <name evidence="15" type="ORF">E3J95_04115</name>
</gene>
<evidence type="ECO:0000256" key="13">
    <source>
        <dbReference type="HAMAP-Rule" id="MF_01810"/>
    </source>
</evidence>
<evidence type="ECO:0000313" key="16">
    <source>
        <dbReference type="Proteomes" id="UP000320781"/>
    </source>
</evidence>
<dbReference type="InterPro" id="IPR038221">
    <property type="entry name" value="YidC_periplasmic_sf"/>
</dbReference>
<evidence type="ECO:0000256" key="10">
    <source>
        <dbReference type="ARBA" id="ARBA00023186"/>
    </source>
</evidence>
<feature type="transmembrane region" description="Helical" evidence="13">
    <location>
        <begin position="387"/>
        <end position="407"/>
    </location>
</feature>
<dbReference type="PRINTS" id="PR00701">
    <property type="entry name" value="60KDINNERMP"/>
</dbReference>
<accession>A0A523QIW4</accession>
<dbReference type="InterPro" id="IPR028055">
    <property type="entry name" value="YidC/Oxa/ALB_C"/>
</dbReference>
<evidence type="ECO:0000313" key="15">
    <source>
        <dbReference type="EMBL" id="TES85562.1"/>
    </source>
</evidence>
<dbReference type="InterPro" id="IPR019998">
    <property type="entry name" value="Membr_insert_YidC"/>
</dbReference>
<dbReference type="InterPro" id="IPR047196">
    <property type="entry name" value="YidC_ALB_C"/>
</dbReference>
<keyword evidence="9 13" id="KW-0472">Membrane</keyword>
<dbReference type="Proteomes" id="UP000320781">
    <property type="component" value="Unassembled WGS sequence"/>
</dbReference>
<dbReference type="PANTHER" id="PTHR12428:SF65">
    <property type="entry name" value="CYTOCHROME C OXIDASE ASSEMBLY PROTEIN COX18, MITOCHONDRIAL"/>
    <property type="match status" value="1"/>
</dbReference>
<feature type="transmembrane region" description="Helical" evidence="13">
    <location>
        <begin position="465"/>
        <end position="480"/>
    </location>
</feature>
<evidence type="ECO:0000256" key="7">
    <source>
        <dbReference type="ARBA" id="ARBA00022927"/>
    </source>
</evidence>
<dbReference type="InterPro" id="IPR001708">
    <property type="entry name" value="YidC/ALB3/OXA1/COX18"/>
</dbReference>
<sequence length="513" mass="58506">MQMEKNLILAIVLSVGILVVYNIFVLNRPTVPPQVEEARPVVEEEKPPEIREVPEVGEIPVEERVPLLERAQEFVLENNQLKIVLTSQGGRIKSWYEKKSKRELIKEGTLTLDLKLSLPGATMIDLNRIVFRSRLEEEAKRVTFNWRNEEGLEVVKTFEIPLSGNQGLVTLRINNLPLGGEYYLLWQKATGREGEGGEQLAFSSGDILEQEFKEGVRRSYGREIKWMGIRAKKYLIILASLRPPRGGVFQSTLWGFKDSQTKSQWIVYGGPQSYSELRLVNKQIREITGEDYHLTDAIKLGIFGHLSVALQRGLIFLYELTGNYGLAIILLTLIIQGIMLPLTFKQYESMQKMSLIQPEIQAVQKKFKGDPRAMQVEIMKVYKKNKINPMGGCLPMLLPFPVIIVLYRSLLDFNFSENPSFLWIKDLGKPNIPLLLVLGVLMFLQQRVSQKGRPAGGQQEGMAKMMQFFPIFIIVILWSLPSGVMLYWFTSTLISLLQNLLIARKRAVVQVKT</sequence>
<comment type="subcellular location">
    <subcellularLocation>
        <location evidence="1">Cell inner membrane</location>
        <topology evidence="1">Multi-pass membrane protein</topology>
    </subcellularLocation>
    <subcellularLocation>
        <location evidence="13">Cell membrane</location>
        <topology evidence="13">Multi-pass membrane protein</topology>
    </subcellularLocation>
</comment>
<proteinExistence type="inferred from homology"/>
<dbReference type="InterPro" id="IPR028053">
    <property type="entry name" value="Membr_insert_YidC_N"/>
</dbReference>
<evidence type="ECO:0000259" key="14">
    <source>
        <dbReference type="Pfam" id="PF02096"/>
    </source>
</evidence>
<keyword evidence="8 13" id="KW-1133">Transmembrane helix</keyword>
<dbReference type="GO" id="GO:0005886">
    <property type="term" value="C:plasma membrane"/>
    <property type="evidence" value="ECO:0007669"/>
    <property type="project" value="UniProtKB-SubCell"/>
</dbReference>
<dbReference type="EMBL" id="SOKU01000199">
    <property type="protein sequence ID" value="TES85562.1"/>
    <property type="molecule type" value="Genomic_DNA"/>
</dbReference>
<evidence type="ECO:0000256" key="1">
    <source>
        <dbReference type="ARBA" id="ARBA00004429"/>
    </source>
</evidence>
<reference evidence="15 16" key="1">
    <citation type="submission" date="2019-03" db="EMBL/GenBank/DDBJ databases">
        <title>Metabolic potential of uncultured bacteria and archaea associated with petroleum seepage in deep-sea sediments.</title>
        <authorList>
            <person name="Dong X."/>
            <person name="Hubert C."/>
        </authorList>
    </citation>
    <scope>NUCLEOTIDE SEQUENCE [LARGE SCALE GENOMIC DNA]</scope>
    <source>
        <strain evidence="15">E44_bin92</strain>
    </source>
</reference>
<evidence type="ECO:0000256" key="5">
    <source>
        <dbReference type="ARBA" id="ARBA00022475"/>
    </source>
</evidence>
<protein>
    <recommendedName>
        <fullName evidence="3 13">Membrane protein insertase YidC</fullName>
    </recommendedName>
    <alternativeName>
        <fullName evidence="12 13">Foldase YidC</fullName>
    </alternativeName>
    <alternativeName>
        <fullName evidence="11 13">Membrane integrase YidC</fullName>
    </alternativeName>
    <alternativeName>
        <fullName evidence="13">Membrane protein YidC</fullName>
    </alternativeName>
</protein>
<evidence type="ECO:0000256" key="2">
    <source>
        <dbReference type="ARBA" id="ARBA00010527"/>
    </source>
</evidence>
<evidence type="ECO:0000256" key="6">
    <source>
        <dbReference type="ARBA" id="ARBA00022692"/>
    </source>
</evidence>
<keyword evidence="6 13" id="KW-0812">Transmembrane</keyword>
<feature type="transmembrane region" description="Helical" evidence="13">
    <location>
        <begin position="324"/>
        <end position="344"/>
    </location>
</feature>
<comment type="function">
    <text evidence="13">Required for the insertion and/or proper folding and/or complex formation of integral membrane proteins into the membrane. Involved in integration of membrane proteins that insert both dependently and independently of the Sec translocase complex, as well as at least some lipoproteins. Aids folding of multispanning membrane proteins.</text>
</comment>
<feature type="transmembrane region" description="Helical" evidence="13">
    <location>
        <begin position="427"/>
        <end position="444"/>
    </location>
</feature>
<dbReference type="CDD" id="cd19961">
    <property type="entry name" value="EcYidC-like_peri"/>
    <property type="match status" value="1"/>
</dbReference>
<keyword evidence="4 13" id="KW-0813">Transport</keyword>
<keyword evidence="7 13" id="KW-0653">Protein transport</keyword>
<dbReference type="GO" id="GO:0015031">
    <property type="term" value="P:protein transport"/>
    <property type="evidence" value="ECO:0007669"/>
    <property type="project" value="UniProtKB-KW"/>
</dbReference>
<dbReference type="CDD" id="cd20070">
    <property type="entry name" value="5TM_YidC_Alb3"/>
    <property type="match status" value="1"/>
</dbReference>
<dbReference type="Pfam" id="PF02096">
    <property type="entry name" value="60KD_IMP"/>
    <property type="match status" value="1"/>
</dbReference>
<keyword evidence="5 13" id="KW-1003">Cell membrane</keyword>
<name>A0A523QIW4_UNCAE</name>